<feature type="non-terminal residue" evidence="2">
    <location>
        <position position="1"/>
    </location>
</feature>
<organism evidence="2 3">
    <name type="scientific">Friedmanniomyces endolithicus</name>
    <dbReference type="NCBI Taxonomy" id="329885"/>
    <lineage>
        <taxon>Eukaryota</taxon>
        <taxon>Fungi</taxon>
        <taxon>Dikarya</taxon>
        <taxon>Ascomycota</taxon>
        <taxon>Pezizomycotina</taxon>
        <taxon>Dothideomycetes</taxon>
        <taxon>Dothideomycetidae</taxon>
        <taxon>Mycosphaerellales</taxon>
        <taxon>Teratosphaeriaceae</taxon>
        <taxon>Friedmanniomyces</taxon>
    </lineage>
</organism>
<evidence type="ECO:0000313" key="3">
    <source>
        <dbReference type="Proteomes" id="UP001175353"/>
    </source>
</evidence>
<dbReference type="Pfam" id="PF09298">
    <property type="entry name" value="FAA_hydrolase_N"/>
    <property type="match status" value="1"/>
</dbReference>
<dbReference type="GO" id="GO:0009072">
    <property type="term" value="P:aromatic amino acid metabolic process"/>
    <property type="evidence" value="ECO:0007669"/>
    <property type="project" value="InterPro"/>
</dbReference>
<dbReference type="InterPro" id="IPR036462">
    <property type="entry name" value="Fumarylacetoacetase_N_sf"/>
</dbReference>
<evidence type="ECO:0000259" key="1">
    <source>
        <dbReference type="Pfam" id="PF09298"/>
    </source>
</evidence>
<keyword evidence="3" id="KW-1185">Reference proteome</keyword>
<dbReference type="Gene3D" id="2.30.30.230">
    <property type="entry name" value="Fumarylacetoacetase, N-terminal domain"/>
    <property type="match status" value="1"/>
</dbReference>
<proteinExistence type="predicted"/>
<name>A0AAN6JV71_9PEZI</name>
<dbReference type="AlphaFoldDB" id="A0AAN6JV71"/>
<dbReference type="EMBL" id="JAUJLE010001653">
    <property type="protein sequence ID" value="KAK0948853.1"/>
    <property type="molecule type" value="Genomic_DNA"/>
</dbReference>
<accession>A0AAN6JV71</accession>
<dbReference type="Proteomes" id="UP001175353">
    <property type="component" value="Unassembled WGS sequence"/>
</dbReference>
<dbReference type="InterPro" id="IPR015377">
    <property type="entry name" value="Fumarylacetoacetase_N"/>
</dbReference>
<gene>
    <name evidence="2" type="ORF">LTR91_026921</name>
</gene>
<reference evidence="2" key="1">
    <citation type="submission" date="2023-06" db="EMBL/GenBank/DDBJ databases">
        <title>Black Yeasts Isolated from many extreme environments.</title>
        <authorList>
            <person name="Coleine C."/>
            <person name="Stajich J.E."/>
            <person name="Selbmann L."/>
        </authorList>
    </citation>
    <scope>NUCLEOTIDE SEQUENCE</scope>
    <source>
        <strain evidence="2">CCFEE 5200</strain>
    </source>
</reference>
<feature type="domain" description="Fumarylacetoacetase N-terminal" evidence="1">
    <location>
        <begin position="60"/>
        <end position="110"/>
    </location>
</feature>
<comment type="caution">
    <text evidence="2">The sequence shown here is derived from an EMBL/GenBank/DDBJ whole genome shotgun (WGS) entry which is preliminary data.</text>
</comment>
<dbReference type="GO" id="GO:0004334">
    <property type="term" value="F:fumarylacetoacetase activity"/>
    <property type="evidence" value="ECO:0007669"/>
    <property type="project" value="InterPro"/>
</dbReference>
<protein>
    <recommendedName>
        <fullName evidence="1">Fumarylacetoacetase N-terminal domain-containing protein</fullName>
    </recommendedName>
</protein>
<dbReference type="SUPFAM" id="SSF63433">
    <property type="entry name" value="Fumarylacetoacetate hydrolase, FAH, N-terminal domain"/>
    <property type="match status" value="1"/>
</dbReference>
<sequence length="129" mass="14225">VQVVVRHLEQKRHPMRGQKGQVLDDLTSSNPFGFVFSAPEISSTLAMVSPALDELPYTLQNLPYGIISTSSETKPRCAVAIGQHAVDLAKYSKNGNLFDIESGHNFMFQQMFSEACSLCTDSLQERTAC</sequence>
<evidence type="ECO:0000313" key="2">
    <source>
        <dbReference type="EMBL" id="KAK0948853.1"/>
    </source>
</evidence>